<feature type="region of interest" description="Disordered" evidence="1">
    <location>
        <begin position="96"/>
        <end position="162"/>
    </location>
</feature>
<dbReference type="NCBIfam" id="TIGR03741">
    <property type="entry name" value="PRTRC_E"/>
    <property type="match status" value="1"/>
</dbReference>
<sequence length="162" mass="16419">MTMFEELFALACSATLTMTVSADEKSGRLTVNVIPKPRQDAGEPGLTQPLSLTATPQEFDAGFIEALRGYREVRQSLAQQAEATKEVIEAAKAASVKKASDATVKAGASKSAPAKPVTAPAVSASGNAADDEGEDDASQAAVAGAAPAATATAGDESFDLFG</sequence>
<proteinExistence type="predicted"/>
<dbReference type="KEGG" id="hpse:HPF_12275"/>
<accession>A0A4P6WXS5</accession>
<evidence type="ECO:0000313" key="3">
    <source>
        <dbReference type="EMBL" id="QBM28467.1"/>
    </source>
</evidence>
<evidence type="ECO:0000256" key="1">
    <source>
        <dbReference type="SAM" id="MobiDB-lite"/>
    </source>
</evidence>
<feature type="domain" description="ParB-related ThiF-related cassette protein E" evidence="2">
    <location>
        <begin position="3"/>
        <end position="106"/>
    </location>
</feature>
<organism evidence="3 4">
    <name type="scientific">Hydrogenophaga pseudoflava</name>
    <name type="common">Pseudomonas carboxydoflava</name>
    <dbReference type="NCBI Taxonomy" id="47421"/>
    <lineage>
        <taxon>Bacteria</taxon>
        <taxon>Pseudomonadati</taxon>
        <taxon>Pseudomonadota</taxon>
        <taxon>Betaproteobacteria</taxon>
        <taxon>Burkholderiales</taxon>
        <taxon>Comamonadaceae</taxon>
        <taxon>Hydrogenophaga</taxon>
    </lineage>
</organism>
<feature type="compositionally biased region" description="Low complexity" evidence="1">
    <location>
        <begin position="138"/>
        <end position="153"/>
    </location>
</feature>
<dbReference type="Pfam" id="PF19556">
    <property type="entry name" value="PRTRC_E"/>
    <property type="match status" value="1"/>
</dbReference>
<dbReference type="Proteomes" id="UP000293912">
    <property type="component" value="Chromosome"/>
</dbReference>
<dbReference type="InterPro" id="IPR022273">
    <property type="entry name" value="PRTRC_protein-E"/>
</dbReference>
<evidence type="ECO:0000259" key="2">
    <source>
        <dbReference type="Pfam" id="PF19556"/>
    </source>
</evidence>
<reference evidence="3 4" key="1">
    <citation type="submission" date="2019-03" db="EMBL/GenBank/DDBJ databases">
        <authorList>
            <person name="Sebastian G."/>
            <person name="Baumann P."/>
            <person name="Ruckert C."/>
            <person name="Kalinowski J."/>
            <person name="Nebel B."/>
            <person name="Takors R."/>
            <person name="Blombach B."/>
        </authorList>
    </citation>
    <scope>NUCLEOTIDE SEQUENCE [LARGE SCALE GENOMIC DNA]</scope>
    <source>
        <strain evidence="3 4">DSM 1084</strain>
    </source>
</reference>
<dbReference type="RefSeq" id="WP_133156767.1">
    <property type="nucleotide sequence ID" value="NZ_CP037867.1"/>
</dbReference>
<feature type="compositionally biased region" description="Low complexity" evidence="1">
    <location>
        <begin position="96"/>
        <end position="116"/>
    </location>
</feature>
<keyword evidence="4" id="KW-1185">Reference proteome</keyword>
<name>A0A4P6WXS5_HYDPS</name>
<gene>
    <name evidence="3" type="ORF">HPF_12275</name>
</gene>
<protein>
    <recommendedName>
        <fullName evidence="2">ParB-related ThiF-related cassette protein E domain-containing protein</fullName>
    </recommendedName>
</protein>
<dbReference type="EMBL" id="CP037867">
    <property type="protein sequence ID" value="QBM28467.1"/>
    <property type="molecule type" value="Genomic_DNA"/>
</dbReference>
<evidence type="ECO:0000313" key="4">
    <source>
        <dbReference type="Proteomes" id="UP000293912"/>
    </source>
</evidence>
<dbReference type="AlphaFoldDB" id="A0A4P6WXS5"/>